<dbReference type="EMBL" id="JBHLWN010000012">
    <property type="protein sequence ID" value="MFC0211169.1"/>
    <property type="molecule type" value="Genomic_DNA"/>
</dbReference>
<keyword evidence="7" id="KW-1185">Reference proteome</keyword>
<reference evidence="6 7" key="1">
    <citation type="submission" date="2024-09" db="EMBL/GenBank/DDBJ databases">
        <authorList>
            <person name="Sun Q."/>
            <person name="Mori K."/>
        </authorList>
    </citation>
    <scope>NUCLEOTIDE SEQUENCE [LARGE SCALE GENOMIC DNA]</scope>
    <source>
        <strain evidence="6 7">CCM 7759</strain>
    </source>
</reference>
<gene>
    <name evidence="6" type="ORF">ACFFK0_01690</name>
</gene>
<evidence type="ECO:0000256" key="5">
    <source>
        <dbReference type="PIRNR" id="PIRNR016557"/>
    </source>
</evidence>
<dbReference type="Gene3D" id="3.20.20.140">
    <property type="entry name" value="Metal-dependent hydrolases"/>
    <property type="match status" value="1"/>
</dbReference>
<dbReference type="EC" id="3.1.3.48" evidence="5"/>
<protein>
    <recommendedName>
        <fullName evidence="5">Tyrosine-protein phosphatase</fullName>
        <ecNumber evidence="5">3.1.3.48</ecNumber>
    </recommendedName>
</protein>
<evidence type="ECO:0000313" key="6">
    <source>
        <dbReference type="EMBL" id="MFC0211169.1"/>
    </source>
</evidence>
<evidence type="ECO:0000256" key="4">
    <source>
        <dbReference type="ARBA" id="ARBA00051722"/>
    </source>
</evidence>
<dbReference type="Proteomes" id="UP001589776">
    <property type="component" value="Unassembled WGS sequence"/>
</dbReference>
<comment type="caution">
    <text evidence="6">The sequence shown here is derived from an EMBL/GenBank/DDBJ whole genome shotgun (WGS) entry which is preliminary data.</text>
</comment>
<proteinExistence type="inferred from homology"/>
<dbReference type="InterPro" id="IPR016195">
    <property type="entry name" value="Pol/histidinol_Pase-like"/>
</dbReference>
<comment type="similarity">
    <text evidence="1 5">Belongs to the metallo-dependent hydrolases superfamily. CpsB/CapC family.</text>
</comment>
<evidence type="ECO:0000313" key="7">
    <source>
        <dbReference type="Proteomes" id="UP001589776"/>
    </source>
</evidence>
<dbReference type="InterPro" id="IPR016667">
    <property type="entry name" value="Caps_polysacc_synth_CpsB/CapC"/>
</dbReference>
<organism evidence="6 7">
    <name type="scientific">Paenibacillus chartarius</name>
    <dbReference type="NCBI Taxonomy" id="747481"/>
    <lineage>
        <taxon>Bacteria</taxon>
        <taxon>Bacillati</taxon>
        <taxon>Bacillota</taxon>
        <taxon>Bacilli</taxon>
        <taxon>Bacillales</taxon>
        <taxon>Paenibacillaceae</taxon>
        <taxon>Paenibacillus</taxon>
    </lineage>
</organism>
<keyword evidence="3 5" id="KW-0904">Protein phosphatase</keyword>
<dbReference type="RefSeq" id="WP_377468009.1">
    <property type="nucleotide sequence ID" value="NZ_JBHLWN010000012.1"/>
</dbReference>
<dbReference type="PIRSF" id="PIRSF016557">
    <property type="entry name" value="Caps_synth_CpsB"/>
    <property type="match status" value="1"/>
</dbReference>
<sequence>MIDIHCHILWGVDDGASDLEESVQMARVAVEEGIKTIVATPHFTNDLMVKIDVVRRKVQELQATLDELGIPLTLRAGNEIRLESADFVYRYAEQGTFGYLDAERRYVLVEEPWGGYLPESPDIVRWFVSRGTTPIITHPERHPFFRENPALLTALLELGAWTQVSADSLLGKNGDDAQAFAVQLLNEDRVHTLASDAHNIRRKPNLGEGFRRIREHAGDGKADAILERMSRI</sequence>
<keyword evidence="2 5" id="KW-0378">Hydrolase</keyword>
<dbReference type="Pfam" id="PF19567">
    <property type="entry name" value="CpsB_CapC"/>
    <property type="match status" value="1"/>
</dbReference>
<name>A0ABV6DEU0_9BACL</name>
<comment type="catalytic activity">
    <reaction evidence="4 5">
        <text>O-phospho-L-tyrosyl-[protein] + H2O = L-tyrosyl-[protein] + phosphate</text>
        <dbReference type="Rhea" id="RHEA:10684"/>
        <dbReference type="Rhea" id="RHEA-COMP:10136"/>
        <dbReference type="Rhea" id="RHEA-COMP:20101"/>
        <dbReference type="ChEBI" id="CHEBI:15377"/>
        <dbReference type="ChEBI" id="CHEBI:43474"/>
        <dbReference type="ChEBI" id="CHEBI:46858"/>
        <dbReference type="ChEBI" id="CHEBI:61978"/>
        <dbReference type="EC" id="3.1.3.48"/>
    </reaction>
</comment>
<accession>A0ABV6DEU0</accession>
<evidence type="ECO:0000256" key="3">
    <source>
        <dbReference type="ARBA" id="ARBA00022912"/>
    </source>
</evidence>
<evidence type="ECO:0000256" key="2">
    <source>
        <dbReference type="ARBA" id="ARBA00022801"/>
    </source>
</evidence>
<dbReference type="PANTHER" id="PTHR39181:SF1">
    <property type="entry name" value="TYROSINE-PROTEIN PHOSPHATASE YWQE"/>
    <property type="match status" value="1"/>
</dbReference>
<evidence type="ECO:0000256" key="1">
    <source>
        <dbReference type="ARBA" id="ARBA00005750"/>
    </source>
</evidence>
<dbReference type="PANTHER" id="PTHR39181">
    <property type="entry name" value="TYROSINE-PROTEIN PHOSPHATASE YWQE"/>
    <property type="match status" value="1"/>
</dbReference>
<dbReference type="SUPFAM" id="SSF89550">
    <property type="entry name" value="PHP domain-like"/>
    <property type="match status" value="1"/>
</dbReference>